<evidence type="ECO:0000256" key="3">
    <source>
        <dbReference type="ARBA" id="ARBA00023274"/>
    </source>
</evidence>
<keyword evidence="2" id="KW-0689">Ribosomal protein</keyword>
<comment type="caution">
    <text evidence="6">The sequence shown here is derived from an EMBL/GenBank/DDBJ whole genome shotgun (WGS) entry which is preliminary data.</text>
</comment>
<dbReference type="InterPro" id="IPR001684">
    <property type="entry name" value="Ribosomal_bL27"/>
</dbReference>
<keyword evidence="3" id="KW-0687">Ribonucleoprotein</keyword>
<evidence type="ECO:0000256" key="2">
    <source>
        <dbReference type="ARBA" id="ARBA00022980"/>
    </source>
</evidence>
<dbReference type="SUPFAM" id="SSF110324">
    <property type="entry name" value="Ribosomal L27 protein-like"/>
    <property type="match status" value="1"/>
</dbReference>
<name>A0ABR2VGE5_9PEZI</name>
<evidence type="ECO:0000313" key="7">
    <source>
        <dbReference type="Proteomes" id="UP001408356"/>
    </source>
</evidence>
<proteinExistence type="inferred from homology"/>
<dbReference type="Proteomes" id="UP001408356">
    <property type="component" value="Unassembled WGS sequence"/>
</dbReference>
<evidence type="ECO:0000256" key="1">
    <source>
        <dbReference type="ARBA" id="ARBA00010797"/>
    </source>
</evidence>
<dbReference type="Gene3D" id="2.40.50.100">
    <property type="match status" value="1"/>
</dbReference>
<evidence type="ECO:0000313" key="6">
    <source>
        <dbReference type="EMBL" id="KAK9425967.1"/>
    </source>
</evidence>
<gene>
    <name evidence="6" type="ORF">SUNI508_12768</name>
</gene>
<evidence type="ECO:0000256" key="5">
    <source>
        <dbReference type="SAM" id="MobiDB-lite"/>
    </source>
</evidence>
<dbReference type="PRINTS" id="PR00063">
    <property type="entry name" value="RIBOSOMALL27"/>
</dbReference>
<protein>
    <recommendedName>
        <fullName evidence="4">Large ribosomal subunit protein bL27m</fullName>
    </recommendedName>
</protein>
<sequence length="304" mass="34270">MRLAQLHRPIVAAASSTSSVPRSSIALRQLQEALSCLRIGGANQNVVEGRRYASVKAQGAYRIRDSSTIPKKLGAKKTGDSYVIPGNILFKQRGTKWHPGENVGMGRDHTLFAKVTGYVKYYKDPAKHPDRQYIGVVFNKDDKLPYHSHAMRKRKLNMVASVIPEAKPEPAISASGIPNQVVRQGYGRSPHPREERVYKLQKDGSYAYREENWRLGSLVRTEKRKMGSRRVAMKHRRSKSKAILAEMRRDREDKIARRKEALDEQRAAKQKKFRDYYARKKAEEAAAAAGAVPPPTNSAPRAQV</sequence>
<accession>A0ABR2VGE5</accession>
<organism evidence="6 7">
    <name type="scientific">Seiridium unicorne</name>
    <dbReference type="NCBI Taxonomy" id="138068"/>
    <lineage>
        <taxon>Eukaryota</taxon>
        <taxon>Fungi</taxon>
        <taxon>Dikarya</taxon>
        <taxon>Ascomycota</taxon>
        <taxon>Pezizomycotina</taxon>
        <taxon>Sordariomycetes</taxon>
        <taxon>Xylariomycetidae</taxon>
        <taxon>Amphisphaeriales</taxon>
        <taxon>Sporocadaceae</taxon>
        <taxon>Seiridium</taxon>
    </lineage>
</organism>
<dbReference type="EMBL" id="JARVKF010000009">
    <property type="protein sequence ID" value="KAK9425967.1"/>
    <property type="molecule type" value="Genomic_DNA"/>
</dbReference>
<dbReference type="Pfam" id="PF01016">
    <property type="entry name" value="Ribosomal_L27"/>
    <property type="match status" value="1"/>
</dbReference>
<reference evidence="6 7" key="1">
    <citation type="journal article" date="2024" name="J. Plant Pathol.">
        <title>Sequence and assembly of the genome of Seiridium unicorne, isolate CBS 538.82, causal agent of cypress canker disease.</title>
        <authorList>
            <person name="Scali E."/>
            <person name="Rocca G.D."/>
            <person name="Danti R."/>
            <person name="Garbelotto M."/>
            <person name="Barberini S."/>
            <person name="Baroncelli R."/>
            <person name="Emiliani G."/>
        </authorList>
    </citation>
    <scope>NUCLEOTIDE SEQUENCE [LARGE SCALE GENOMIC DNA]</scope>
    <source>
        <strain evidence="6 7">BM-138-508</strain>
    </source>
</reference>
<dbReference type="PANTHER" id="PTHR15893">
    <property type="entry name" value="RIBOSOMAL PROTEIN L27"/>
    <property type="match status" value="1"/>
</dbReference>
<evidence type="ECO:0000256" key="4">
    <source>
        <dbReference type="ARBA" id="ARBA00035267"/>
    </source>
</evidence>
<comment type="similarity">
    <text evidence="1">Belongs to the bacterial ribosomal protein bL27 family.</text>
</comment>
<feature type="region of interest" description="Disordered" evidence="5">
    <location>
        <begin position="283"/>
        <end position="304"/>
    </location>
</feature>
<dbReference type="PANTHER" id="PTHR15893:SF0">
    <property type="entry name" value="LARGE RIBOSOMAL SUBUNIT PROTEIN BL27M"/>
    <property type="match status" value="1"/>
</dbReference>
<keyword evidence="7" id="KW-1185">Reference proteome</keyword>